<protein>
    <submittedName>
        <fullName evidence="2">Uncharacterized protein</fullName>
    </submittedName>
</protein>
<accession>A0A1I1W3Z2</accession>
<evidence type="ECO:0000313" key="3">
    <source>
        <dbReference type="Proteomes" id="UP000325289"/>
    </source>
</evidence>
<sequence>MSDRQSLAARIWENLNPKEPSPWFLLKLWIFMVSSMFIALVIGIVT</sequence>
<name>A0A1I1W3Z2_9RHOB</name>
<keyword evidence="1" id="KW-0812">Transmembrane</keyword>
<organism evidence="2 3">
    <name type="scientific">Roseivivax sediminis</name>
    <dbReference type="NCBI Taxonomy" id="936889"/>
    <lineage>
        <taxon>Bacteria</taxon>
        <taxon>Pseudomonadati</taxon>
        <taxon>Pseudomonadota</taxon>
        <taxon>Alphaproteobacteria</taxon>
        <taxon>Rhodobacterales</taxon>
        <taxon>Roseobacteraceae</taxon>
        <taxon>Roseivivax</taxon>
    </lineage>
</organism>
<keyword evidence="3" id="KW-1185">Reference proteome</keyword>
<evidence type="ECO:0000256" key="1">
    <source>
        <dbReference type="SAM" id="Phobius"/>
    </source>
</evidence>
<dbReference type="RefSeq" id="WP_188129632.1">
    <property type="nucleotide sequence ID" value="NZ_FOMS01000004.1"/>
</dbReference>
<gene>
    <name evidence="2" type="ORF">SAMN04515678_104127</name>
</gene>
<proteinExistence type="predicted"/>
<evidence type="ECO:0000313" key="2">
    <source>
        <dbReference type="EMBL" id="SFD89976.1"/>
    </source>
</evidence>
<reference evidence="2 3" key="1">
    <citation type="submission" date="2016-10" db="EMBL/GenBank/DDBJ databases">
        <authorList>
            <person name="Varghese N."/>
            <person name="Submissions S."/>
        </authorList>
    </citation>
    <scope>NUCLEOTIDE SEQUENCE [LARGE SCALE GENOMIC DNA]</scope>
    <source>
        <strain evidence="3">YIM D21,KCTC 23444,ACCC 10710</strain>
    </source>
</reference>
<feature type="transmembrane region" description="Helical" evidence="1">
    <location>
        <begin position="24"/>
        <end position="45"/>
    </location>
</feature>
<keyword evidence="1" id="KW-1133">Transmembrane helix</keyword>
<dbReference type="Proteomes" id="UP000325289">
    <property type="component" value="Unassembled WGS sequence"/>
</dbReference>
<dbReference type="AlphaFoldDB" id="A0A1I1W3Z2"/>
<dbReference type="EMBL" id="FOMS01000004">
    <property type="protein sequence ID" value="SFD89976.1"/>
    <property type="molecule type" value="Genomic_DNA"/>
</dbReference>
<keyword evidence="1" id="KW-0472">Membrane</keyword>